<proteinExistence type="predicted"/>
<accession>A0A852XE73</accession>
<dbReference type="AlphaFoldDB" id="A0A852XE73"/>
<evidence type="ECO:0000313" key="3">
    <source>
        <dbReference type="EMBL" id="NYG36761.1"/>
    </source>
</evidence>
<dbReference type="GO" id="GO:0008381">
    <property type="term" value="F:mechanosensitive monoatomic ion channel activity"/>
    <property type="evidence" value="ECO:0007669"/>
    <property type="project" value="InterPro"/>
</dbReference>
<name>A0A852XE73_9MICO</name>
<feature type="transmembrane region" description="Helical" evidence="2">
    <location>
        <begin position="288"/>
        <end position="305"/>
    </location>
</feature>
<feature type="region of interest" description="Disordered" evidence="1">
    <location>
        <begin position="148"/>
        <end position="184"/>
    </location>
</feature>
<dbReference type="Proteomes" id="UP000592181">
    <property type="component" value="Unassembled WGS sequence"/>
</dbReference>
<dbReference type="EMBL" id="JACBZX010000001">
    <property type="protein sequence ID" value="NYG36761.1"/>
    <property type="molecule type" value="Genomic_DNA"/>
</dbReference>
<feature type="transmembrane region" description="Helical" evidence="2">
    <location>
        <begin position="232"/>
        <end position="252"/>
    </location>
</feature>
<feature type="region of interest" description="Disordered" evidence="1">
    <location>
        <begin position="418"/>
        <end position="437"/>
    </location>
</feature>
<evidence type="ECO:0000313" key="4">
    <source>
        <dbReference type="Proteomes" id="UP000592181"/>
    </source>
</evidence>
<gene>
    <name evidence="3" type="ORF">BJY28_001230</name>
</gene>
<keyword evidence="2" id="KW-0472">Membrane</keyword>
<dbReference type="Gene3D" id="1.10.287.1260">
    <property type="match status" value="2"/>
</dbReference>
<feature type="compositionally biased region" description="Pro residues" evidence="1">
    <location>
        <begin position="157"/>
        <end position="170"/>
    </location>
</feature>
<feature type="transmembrane region" description="Helical" evidence="2">
    <location>
        <begin position="101"/>
        <end position="121"/>
    </location>
</feature>
<feature type="transmembrane region" description="Helical" evidence="2">
    <location>
        <begin position="352"/>
        <end position="372"/>
    </location>
</feature>
<dbReference type="Pfam" id="PF05552">
    <property type="entry name" value="MS_channel_1st_1"/>
    <property type="match status" value="2"/>
</dbReference>
<feature type="transmembrane region" description="Helical" evidence="2">
    <location>
        <begin position="12"/>
        <end position="37"/>
    </location>
</feature>
<dbReference type="NCBIfam" id="NF033912">
    <property type="entry name" value="msc"/>
    <property type="match status" value="1"/>
</dbReference>
<feature type="transmembrane region" description="Helical" evidence="2">
    <location>
        <begin position="325"/>
        <end position="345"/>
    </location>
</feature>
<organism evidence="3 4">
    <name type="scientific">Janibacter alkaliphilus</name>
    <dbReference type="NCBI Taxonomy" id="1069963"/>
    <lineage>
        <taxon>Bacteria</taxon>
        <taxon>Bacillati</taxon>
        <taxon>Actinomycetota</taxon>
        <taxon>Actinomycetes</taxon>
        <taxon>Micrococcales</taxon>
        <taxon>Intrasporangiaceae</taxon>
        <taxon>Janibacter</taxon>
    </lineage>
</organism>
<dbReference type="PANTHER" id="PTHR30221">
    <property type="entry name" value="SMALL-CONDUCTANCE MECHANOSENSITIVE CHANNEL"/>
    <property type="match status" value="1"/>
</dbReference>
<feature type="transmembrane region" description="Helical" evidence="2">
    <location>
        <begin position="192"/>
        <end position="212"/>
    </location>
</feature>
<protein>
    <submittedName>
        <fullName evidence="3">Uncharacterized protein</fullName>
    </submittedName>
</protein>
<dbReference type="RefSeq" id="WP_179462215.1">
    <property type="nucleotide sequence ID" value="NZ_JACBZX010000001.1"/>
</dbReference>
<keyword evidence="2" id="KW-0812">Transmembrane</keyword>
<dbReference type="PANTHER" id="PTHR30221:SF1">
    <property type="entry name" value="SMALL-CONDUCTANCE MECHANOSENSITIVE CHANNEL"/>
    <property type="match status" value="1"/>
</dbReference>
<dbReference type="InterPro" id="IPR008910">
    <property type="entry name" value="MSC_TM_helix"/>
</dbReference>
<sequence>MDSFEDINWAEMAINAVTVIAILVVTWLIAMAVRWAVAKLVTRIPALQRTGSDGQTLGSSIGSIASLLVWLLGLVAVLQVFSLDQVLSPITSMLDTVLGYLPNLIGAAFVFFIGALIAKIVRQLIETSLATVDLGKIAGSASQRVAGATDLRGGPPSGQPAPPSGQPAPPQGQSAQGPSGGQGDGPSIGSTIATIVYALIMIVVAIAALQILGISSISRPAEQMLTTIFDALPSIVAAAIILGIGVVIARFAGDLLGQILSGVRVDKALREAEVLPEGSSAVPTITKIAQVAIVLFFSVMAAQMLGFPQITTFLSEVLALGGRVLFGGAIIAAGFYVAGLLARAITGIAGQVVRWATIILFAAMGLTYMGVADSIIELAFGSLVVGSAVAAALAFGLGGRETAARVLEKVESKARAARAAERPAAAGQAAQEDEPEQ</sequence>
<keyword evidence="4" id="KW-1185">Reference proteome</keyword>
<feature type="transmembrane region" description="Helical" evidence="2">
    <location>
        <begin position="378"/>
        <end position="399"/>
    </location>
</feature>
<dbReference type="InterPro" id="IPR045275">
    <property type="entry name" value="MscS_archaea/bacteria_type"/>
</dbReference>
<reference evidence="3 4" key="1">
    <citation type="submission" date="2020-07" db="EMBL/GenBank/DDBJ databases">
        <title>Sequencing the genomes of 1000 actinobacteria strains.</title>
        <authorList>
            <person name="Klenk H.-P."/>
        </authorList>
    </citation>
    <scope>NUCLEOTIDE SEQUENCE [LARGE SCALE GENOMIC DNA]</scope>
    <source>
        <strain evidence="3 4">DSM 24723</strain>
    </source>
</reference>
<comment type="caution">
    <text evidence="3">The sequence shown here is derived from an EMBL/GenBank/DDBJ whole genome shotgun (WGS) entry which is preliminary data.</text>
</comment>
<evidence type="ECO:0000256" key="1">
    <source>
        <dbReference type="SAM" id="MobiDB-lite"/>
    </source>
</evidence>
<keyword evidence="2" id="KW-1133">Transmembrane helix</keyword>
<feature type="transmembrane region" description="Helical" evidence="2">
    <location>
        <begin position="57"/>
        <end position="81"/>
    </location>
</feature>
<evidence type="ECO:0000256" key="2">
    <source>
        <dbReference type="SAM" id="Phobius"/>
    </source>
</evidence>